<evidence type="ECO:0000313" key="3">
    <source>
        <dbReference type="Proteomes" id="UP001358417"/>
    </source>
</evidence>
<dbReference type="RefSeq" id="XP_064711126.1">
    <property type="nucleotide sequence ID" value="XM_064848502.1"/>
</dbReference>
<reference evidence="2 3" key="1">
    <citation type="submission" date="2023-08" db="EMBL/GenBank/DDBJ databases">
        <title>Black Yeasts Isolated from many extreme environments.</title>
        <authorList>
            <person name="Coleine C."/>
            <person name="Stajich J.E."/>
            <person name="Selbmann L."/>
        </authorList>
    </citation>
    <scope>NUCLEOTIDE SEQUENCE [LARGE SCALE GENOMIC DNA]</scope>
    <source>
        <strain evidence="2 3">CCFEE 5792</strain>
    </source>
</reference>
<organism evidence="2 3">
    <name type="scientific">Exophiala bonariae</name>
    <dbReference type="NCBI Taxonomy" id="1690606"/>
    <lineage>
        <taxon>Eukaryota</taxon>
        <taxon>Fungi</taxon>
        <taxon>Dikarya</taxon>
        <taxon>Ascomycota</taxon>
        <taxon>Pezizomycotina</taxon>
        <taxon>Eurotiomycetes</taxon>
        <taxon>Chaetothyriomycetidae</taxon>
        <taxon>Chaetothyriales</taxon>
        <taxon>Herpotrichiellaceae</taxon>
        <taxon>Exophiala</taxon>
    </lineage>
</organism>
<evidence type="ECO:0000256" key="1">
    <source>
        <dbReference type="SAM" id="SignalP"/>
    </source>
</evidence>
<comment type="caution">
    <text evidence="2">The sequence shown here is derived from an EMBL/GenBank/DDBJ whole genome shotgun (WGS) entry which is preliminary data.</text>
</comment>
<dbReference type="AlphaFoldDB" id="A0AAV9NRT6"/>
<protein>
    <submittedName>
        <fullName evidence="2">Uncharacterized protein</fullName>
    </submittedName>
</protein>
<dbReference type="EMBL" id="JAVRRD010000002">
    <property type="protein sequence ID" value="KAK5062854.1"/>
    <property type="molecule type" value="Genomic_DNA"/>
</dbReference>
<dbReference type="Proteomes" id="UP001358417">
    <property type="component" value="Unassembled WGS sequence"/>
</dbReference>
<evidence type="ECO:0000313" key="2">
    <source>
        <dbReference type="EMBL" id="KAK5062854.1"/>
    </source>
</evidence>
<keyword evidence="3" id="KW-1185">Reference proteome</keyword>
<keyword evidence="1" id="KW-0732">Signal</keyword>
<accession>A0AAV9NRT6</accession>
<gene>
    <name evidence="2" type="ORF">LTR84_004929</name>
</gene>
<feature type="signal peptide" evidence="1">
    <location>
        <begin position="1"/>
        <end position="21"/>
    </location>
</feature>
<name>A0AAV9NRT6_9EURO</name>
<feature type="chain" id="PRO_5043451786" evidence="1">
    <location>
        <begin position="22"/>
        <end position="184"/>
    </location>
</feature>
<dbReference type="GeneID" id="89973107"/>
<proteinExistence type="predicted"/>
<sequence length="184" mass="20099">MLSTRYFSILISSLLATHATAGVLSKRACNIVDTVQHTFYGFPDNDPPGPATAYDCGRDFVAGGIGTFEDPLSMASAEGQFEECEVVYVPYLKKYARYEDYCQQCTDDWALGIHHIDIWTGSPDRNGGDSQIECENSLTPDNSLSIIRNPASDLEVDAAVLFDPATGFCDISRVNPTFNAGDFC</sequence>